<feature type="region of interest" description="Disordered" evidence="9">
    <location>
        <begin position="133"/>
        <end position="192"/>
    </location>
</feature>
<sequence length="716" mass="80944">MAQHLVELCGILVEESFGDTAALIWSHLAQRGRTQFAQLASVTKVKADRLAQLLPILILNRTIVYYVDQEFDVAWYSVDLEGSYNLLRMSRLGEIVKERCGKDAAHLINNMAQLGHVTVGELISAYGLDQEQQTTSAGVQKNGHSNGSMSNGTHANGRITESNSKSNRTNGADAAAVESTQTNGDHPGQAHRDLTPIQTLDQLYATLHILMQAGFLIKANPRFFQTDYDLHQAMARQVQEEQFADGKITGPKASKEYNTAMRKRKRQQREDEYNNDDILGEDIRSSNKRQKTSGSLSNGHKHHLGDDMILTINMRKYVVALRSKSCAKEVITLMGQSSGAVYNVLLQALEKQIPEITYDQRLVEDTKGDEDEDHDMELPRATVIDLYNMIDRSTDFTSSLKVSAKDLPAPADNKPAFRQVKEDFSAIGIKPEPESDDDAAPELDSFTNRTKICDLLERHLHSIEEHSMQFCQREGLGRPSIWSVDFSDLTDLLIQAEIDNSIAARFGKESTRLVRLLRDKGKLEEKEISGFAFMRVDQIQLILTELYANGYVEAQEIAKDSTRQPSKALYLWYFDVPKVQRMIITQCYQSMSRLYQRLATERERFKTVIGKAQRLAEAKFFGDHYFAAHNDDDDEEQEEEREGEGNEQEASETTKPVRFILGPTGLWKSEAMSAIEKKQISEWKAIESNYIAQIMRLDDIILILRDFSGQYTMASA</sequence>
<dbReference type="PANTHER" id="PTHR12949">
    <property type="entry name" value="RNA POLYMERASE III DNA DIRECTED -RELATED"/>
    <property type="match status" value="1"/>
</dbReference>
<gene>
    <name evidence="13" type="ORF">AMS68_007282</name>
</gene>
<evidence type="ECO:0000256" key="9">
    <source>
        <dbReference type="SAM" id="MobiDB-lite"/>
    </source>
</evidence>
<feature type="region of interest" description="Disordered" evidence="9">
    <location>
        <begin position="631"/>
        <end position="654"/>
    </location>
</feature>
<evidence type="ECO:0000259" key="10">
    <source>
        <dbReference type="Pfam" id="PF05645"/>
    </source>
</evidence>
<reference evidence="13 14" key="1">
    <citation type="journal article" date="2016" name="Sci. Rep.">
        <title>Peltaster fructicola genome reveals evolution from an invasive phytopathogen to an ectophytic parasite.</title>
        <authorList>
            <person name="Xu C."/>
            <person name="Chen H."/>
            <person name="Gleason M.L."/>
            <person name="Xu J.R."/>
            <person name="Liu H."/>
            <person name="Zhang R."/>
            <person name="Sun G."/>
        </authorList>
    </citation>
    <scope>NUCLEOTIDE SEQUENCE [LARGE SCALE GENOMIC DNA]</scope>
    <source>
        <strain evidence="13 14">LNHT1506</strain>
    </source>
</reference>
<comment type="subunit">
    <text evidence="3 8">Component of the RNA polymerase III (Pol III) complex consisting of 17 subunits.</text>
</comment>
<dbReference type="InterPro" id="IPR039748">
    <property type="entry name" value="RPC3"/>
</dbReference>
<dbReference type="GO" id="GO:0003697">
    <property type="term" value="F:single-stranded DNA binding"/>
    <property type="evidence" value="ECO:0007669"/>
    <property type="project" value="UniProtKB-UniRule"/>
</dbReference>
<feature type="domain" description="DNA-directed RNA polymerase III subunit RPC3 winged-helix" evidence="12">
    <location>
        <begin position="498"/>
        <end position="573"/>
    </location>
</feature>
<evidence type="ECO:0000259" key="11">
    <source>
        <dbReference type="Pfam" id="PF08221"/>
    </source>
</evidence>
<protein>
    <recommendedName>
        <fullName evidence="8">DNA-directed RNA polymerase III subunit RPC3</fullName>
        <shortName evidence="8">RNA polymerase III subunit C3</shortName>
    </recommendedName>
</protein>
<keyword evidence="4 8" id="KW-0240">DNA-directed RNA polymerase</keyword>
<dbReference type="Pfam" id="PF08221">
    <property type="entry name" value="HTH_9"/>
    <property type="match status" value="1"/>
</dbReference>
<dbReference type="OrthoDB" id="272392at2759"/>
<evidence type="ECO:0000256" key="1">
    <source>
        <dbReference type="ARBA" id="ARBA00004123"/>
    </source>
</evidence>
<evidence type="ECO:0000256" key="8">
    <source>
        <dbReference type="RuleBase" id="RU367076"/>
    </source>
</evidence>
<dbReference type="GO" id="GO:0005666">
    <property type="term" value="C:RNA polymerase III complex"/>
    <property type="evidence" value="ECO:0007669"/>
    <property type="project" value="UniProtKB-UniRule"/>
</dbReference>
<dbReference type="InterPro" id="IPR055207">
    <property type="entry name" value="POLR3C_WHD"/>
</dbReference>
<feature type="domain" description="RNA polymerase III Rpc82 C -terminal" evidence="10">
    <location>
        <begin position="206"/>
        <end position="491"/>
    </location>
</feature>
<evidence type="ECO:0000256" key="2">
    <source>
        <dbReference type="ARBA" id="ARBA00006835"/>
    </source>
</evidence>
<dbReference type="InterPro" id="IPR013197">
    <property type="entry name" value="RNA_pol_III_RPC82-rel_HTH"/>
</dbReference>
<evidence type="ECO:0000256" key="5">
    <source>
        <dbReference type="ARBA" id="ARBA00023163"/>
    </source>
</evidence>
<evidence type="ECO:0000259" key="12">
    <source>
        <dbReference type="Pfam" id="PF22536"/>
    </source>
</evidence>
<feature type="domain" description="RNA polymerase III subunit RPC82-related helix-turn-helix" evidence="11">
    <location>
        <begin position="7"/>
        <end position="65"/>
    </location>
</feature>
<feature type="compositionally biased region" description="Polar residues" evidence="9">
    <location>
        <begin position="133"/>
        <end position="170"/>
    </location>
</feature>
<dbReference type="Pfam" id="PF22536">
    <property type="entry name" value="WHD_POLR3C"/>
    <property type="match status" value="1"/>
</dbReference>
<comment type="function">
    <text evidence="7 8">DNA-dependent RNA polymerase catalyzes the transcription of DNA into RNA using the four ribonucleoside triphosphates as substrates. Specific core component of RNA polymerase III which synthesizes small RNAs, such as 5S rRNA and tRNAs.</text>
</comment>
<evidence type="ECO:0000313" key="14">
    <source>
        <dbReference type="Proteomes" id="UP000503462"/>
    </source>
</evidence>
<dbReference type="AlphaFoldDB" id="A0A6H0Y4B0"/>
<evidence type="ECO:0000256" key="4">
    <source>
        <dbReference type="ARBA" id="ARBA00022478"/>
    </source>
</evidence>
<dbReference type="EMBL" id="CP051143">
    <property type="protein sequence ID" value="QIX01765.1"/>
    <property type="molecule type" value="Genomic_DNA"/>
</dbReference>
<organism evidence="13 14">
    <name type="scientific">Peltaster fructicola</name>
    <dbReference type="NCBI Taxonomy" id="286661"/>
    <lineage>
        <taxon>Eukaryota</taxon>
        <taxon>Fungi</taxon>
        <taxon>Dikarya</taxon>
        <taxon>Ascomycota</taxon>
        <taxon>Pezizomycotina</taxon>
        <taxon>Dothideomycetes</taxon>
        <taxon>Dothideomycetes incertae sedis</taxon>
        <taxon>Peltaster</taxon>
    </lineage>
</organism>
<dbReference type="PANTHER" id="PTHR12949:SF0">
    <property type="entry name" value="DNA-DIRECTED RNA POLYMERASE III SUBUNIT RPC3"/>
    <property type="match status" value="1"/>
</dbReference>
<dbReference type="InterPro" id="IPR036388">
    <property type="entry name" value="WH-like_DNA-bd_sf"/>
</dbReference>
<comment type="subcellular location">
    <subcellularLocation>
        <location evidence="1 8">Nucleus</location>
    </subcellularLocation>
</comment>
<keyword evidence="14" id="KW-1185">Reference proteome</keyword>
<dbReference type="GO" id="GO:0006351">
    <property type="term" value="P:DNA-templated transcription"/>
    <property type="evidence" value="ECO:0007669"/>
    <property type="project" value="InterPro"/>
</dbReference>
<evidence type="ECO:0000256" key="6">
    <source>
        <dbReference type="ARBA" id="ARBA00023242"/>
    </source>
</evidence>
<keyword evidence="5 8" id="KW-0804">Transcription</keyword>
<dbReference type="Gene3D" id="1.10.10.10">
    <property type="entry name" value="Winged helix-like DNA-binding domain superfamily/Winged helix DNA-binding domain"/>
    <property type="match status" value="2"/>
</dbReference>
<evidence type="ECO:0000313" key="13">
    <source>
        <dbReference type="EMBL" id="QIX01765.1"/>
    </source>
</evidence>
<feature type="compositionally biased region" description="Acidic residues" evidence="9">
    <location>
        <begin position="631"/>
        <end position="650"/>
    </location>
</feature>
<dbReference type="Proteomes" id="UP000503462">
    <property type="component" value="Chromosome 5"/>
</dbReference>
<dbReference type="InterPro" id="IPR008806">
    <property type="entry name" value="RNA_pol_III_Rpc82_C"/>
</dbReference>
<proteinExistence type="inferred from homology"/>
<evidence type="ECO:0000256" key="7">
    <source>
        <dbReference type="ARBA" id="ARBA00025127"/>
    </source>
</evidence>
<feature type="region of interest" description="Disordered" evidence="9">
    <location>
        <begin position="242"/>
        <end position="300"/>
    </location>
</feature>
<accession>A0A6H0Y4B0</accession>
<evidence type="ECO:0000256" key="3">
    <source>
        <dbReference type="ARBA" id="ARBA00011206"/>
    </source>
</evidence>
<comment type="similarity">
    <text evidence="2 8">Belongs to the RNA polymerase beta chain family.</text>
</comment>
<name>A0A6H0Y4B0_9PEZI</name>
<dbReference type="Pfam" id="PF05645">
    <property type="entry name" value="RNA_pol_Rpc82"/>
    <property type="match status" value="1"/>
</dbReference>
<keyword evidence="6 8" id="KW-0539">Nucleus</keyword>